<dbReference type="Gene3D" id="3.40.50.12710">
    <property type="match status" value="1"/>
</dbReference>
<name>A0A9P1DK08_9DINO</name>
<reference evidence="9" key="2">
    <citation type="submission" date="2024-04" db="EMBL/GenBank/DDBJ databases">
        <authorList>
            <person name="Chen Y."/>
            <person name="Shah S."/>
            <person name="Dougan E. K."/>
            <person name="Thang M."/>
            <person name="Chan C."/>
        </authorList>
    </citation>
    <scope>NUCLEOTIDE SEQUENCE [LARGE SCALE GENOMIC DNA]</scope>
</reference>
<gene>
    <name evidence="8" type="ORF">C1SCF055_LOCUS35367</name>
</gene>
<evidence type="ECO:0000313" key="10">
    <source>
        <dbReference type="EMBL" id="CAL4797365.1"/>
    </source>
</evidence>
<evidence type="ECO:0000256" key="4">
    <source>
        <dbReference type="ARBA" id="ARBA00022603"/>
    </source>
</evidence>
<dbReference type="EMBL" id="CAMXCT010004708">
    <property type="protein sequence ID" value="CAI4010053.1"/>
    <property type="molecule type" value="Genomic_DNA"/>
</dbReference>
<proteinExistence type="inferred from homology"/>
<keyword evidence="11" id="KW-1185">Reference proteome</keyword>
<dbReference type="Proteomes" id="UP001152797">
    <property type="component" value="Unassembled WGS sequence"/>
</dbReference>
<comment type="similarity">
    <text evidence="2">Belongs to the NDUFAF7 family.</text>
</comment>
<evidence type="ECO:0000313" key="11">
    <source>
        <dbReference type="Proteomes" id="UP001152797"/>
    </source>
</evidence>
<dbReference type="GO" id="GO:0032259">
    <property type="term" value="P:methylation"/>
    <property type="evidence" value="ECO:0007669"/>
    <property type="project" value="UniProtKB-KW"/>
</dbReference>
<protein>
    <recommendedName>
        <fullName evidence="3">type II protein arginine methyltransferase</fullName>
        <ecNumber evidence="3">2.1.1.320</ecNumber>
    </recommendedName>
</protein>
<comment type="catalytic activity">
    <reaction evidence="7">
        <text>L-arginyl-[protein] + 2 S-adenosyl-L-methionine = N(omega),N(omega)'-dimethyl-L-arginyl-[protein] + 2 S-adenosyl-L-homocysteine + 2 H(+)</text>
        <dbReference type="Rhea" id="RHEA:48108"/>
        <dbReference type="Rhea" id="RHEA-COMP:10532"/>
        <dbReference type="Rhea" id="RHEA-COMP:11992"/>
        <dbReference type="ChEBI" id="CHEBI:15378"/>
        <dbReference type="ChEBI" id="CHEBI:29965"/>
        <dbReference type="ChEBI" id="CHEBI:57856"/>
        <dbReference type="ChEBI" id="CHEBI:59789"/>
        <dbReference type="ChEBI" id="CHEBI:88221"/>
        <dbReference type="EC" id="2.1.1.320"/>
    </reaction>
</comment>
<dbReference type="InterPro" id="IPR038375">
    <property type="entry name" value="NDUFAF7_sf"/>
</dbReference>
<evidence type="ECO:0000313" key="8">
    <source>
        <dbReference type="EMBL" id="CAI4010053.1"/>
    </source>
</evidence>
<dbReference type="AlphaFoldDB" id="A0A9P1DK08"/>
<dbReference type="EMBL" id="CAMXCT030004708">
    <property type="protein sequence ID" value="CAL4797365.1"/>
    <property type="molecule type" value="Genomic_DNA"/>
</dbReference>
<organism evidence="8">
    <name type="scientific">Cladocopium goreaui</name>
    <dbReference type="NCBI Taxonomy" id="2562237"/>
    <lineage>
        <taxon>Eukaryota</taxon>
        <taxon>Sar</taxon>
        <taxon>Alveolata</taxon>
        <taxon>Dinophyceae</taxon>
        <taxon>Suessiales</taxon>
        <taxon>Symbiodiniaceae</taxon>
        <taxon>Cladocopium</taxon>
    </lineage>
</organism>
<evidence type="ECO:0000313" key="9">
    <source>
        <dbReference type="EMBL" id="CAL1163428.1"/>
    </source>
</evidence>
<accession>A0A9P1DK08</accession>
<evidence type="ECO:0000256" key="3">
    <source>
        <dbReference type="ARBA" id="ARBA00011935"/>
    </source>
</evidence>
<evidence type="ECO:0000256" key="1">
    <source>
        <dbReference type="ARBA" id="ARBA00004173"/>
    </source>
</evidence>
<dbReference type="PANTHER" id="PTHR12049">
    <property type="entry name" value="PROTEIN ARGININE METHYLTRANSFERASE NDUFAF7, MITOCHONDRIAL"/>
    <property type="match status" value="1"/>
</dbReference>
<dbReference type="InterPro" id="IPR003788">
    <property type="entry name" value="NDUFAF7"/>
</dbReference>
<dbReference type="EMBL" id="CAMXCT020004708">
    <property type="protein sequence ID" value="CAL1163428.1"/>
    <property type="molecule type" value="Genomic_DNA"/>
</dbReference>
<dbReference type="SUPFAM" id="SSF53335">
    <property type="entry name" value="S-adenosyl-L-methionine-dependent methyltransferases"/>
    <property type="match status" value="1"/>
</dbReference>
<dbReference type="Pfam" id="PF02636">
    <property type="entry name" value="Methyltransf_28"/>
    <property type="match status" value="1"/>
</dbReference>
<keyword evidence="5" id="KW-0808">Transferase</keyword>
<dbReference type="PANTHER" id="PTHR12049:SF7">
    <property type="entry name" value="PROTEIN ARGININE METHYLTRANSFERASE NDUFAF7, MITOCHONDRIAL"/>
    <property type="match status" value="1"/>
</dbReference>
<evidence type="ECO:0000256" key="5">
    <source>
        <dbReference type="ARBA" id="ARBA00022679"/>
    </source>
</evidence>
<dbReference type="InterPro" id="IPR029063">
    <property type="entry name" value="SAM-dependent_MTases_sf"/>
</dbReference>
<dbReference type="EC" id="2.1.1.320" evidence="3"/>
<evidence type="ECO:0000256" key="7">
    <source>
        <dbReference type="ARBA" id="ARBA00048612"/>
    </source>
</evidence>
<dbReference type="GO" id="GO:0005739">
    <property type="term" value="C:mitochondrion"/>
    <property type="evidence" value="ECO:0007669"/>
    <property type="project" value="UniProtKB-SubCell"/>
</dbReference>
<evidence type="ECO:0000256" key="6">
    <source>
        <dbReference type="ARBA" id="ARBA00023128"/>
    </source>
</evidence>
<keyword evidence="4 10" id="KW-0489">Methyltransferase</keyword>
<evidence type="ECO:0000256" key="2">
    <source>
        <dbReference type="ARBA" id="ARBA00005891"/>
    </source>
</evidence>
<reference evidence="8" key="1">
    <citation type="submission" date="2022-10" db="EMBL/GenBank/DDBJ databases">
        <authorList>
            <person name="Chen Y."/>
            <person name="Dougan E. K."/>
            <person name="Chan C."/>
            <person name="Rhodes N."/>
            <person name="Thang M."/>
        </authorList>
    </citation>
    <scope>NUCLEOTIDE SEQUENCE</scope>
</reference>
<comment type="caution">
    <text evidence="8">The sequence shown here is derived from an EMBL/GenBank/DDBJ whole genome shotgun (WGS) entry which is preliminary data.</text>
</comment>
<dbReference type="GO" id="GO:0035243">
    <property type="term" value="F:protein-arginine omega-N symmetric methyltransferase activity"/>
    <property type="evidence" value="ECO:0007669"/>
    <property type="project" value="UniProtKB-EC"/>
</dbReference>
<keyword evidence="6" id="KW-0496">Mitochondrion</keyword>
<dbReference type="OrthoDB" id="407412at2759"/>
<sequence>MQRMPWPLPLLPWPVLVPAHGAHGAHGVHGVRDSLLARDSIESVQEWHDSLADETAALRDISSDVCWHAGFTKERCCRGDPSTTKDCWDGSYSFGECCPNADCWMGETFTYDFCCADRHGPEGNQACWSGDFTHQLCCLANATSNSWADILASEIETEQFYQMDDFYTDAQYGDEWGYYSKGHVLLGGGKGGQGQEQTQQFAHFTTYPMALSPHFARVFCRLLFIMWVQLHERAPFRVVEMGAGSGQLAYDTQQCVRTNALGLAPAVWRRWAAAFEYTIMERSPALRKRQQSRGLRSVAGDAQSTGSCKSVLAALAASAACTGGEGVDALDAPECRANERGTAEAGASVVLSNELLDAFAPVKLRFSLYGKPNITSCRSWQEVRLVHTITQEKLRTLLHVLGYSEDAAEGTISQVQGWTDATFCAMANTTIGLEVQQQVAANTSCLAITFSLSELVNHLDLGVPFASHNMRMRIRKDTKLSDRLRLITERLNRELETSVALPRDVYRQVRHQLRDVPDLEADFLHSVQTHLFPVSITKERCDDLEWWFKAHEARIAKLALFYRGLGYPALHLVVRPGEDNFIDLVDCLLGPTGGFKLSLDYGANFEGLAHSLSVDGDNDGIFVPPIPHELMEGLPECHNLWPKCAGRIDWTTFVDFTNLAAAGERRGWRTVFYGPQNLLEQVSRLNLTLNGNSYSVPGYAVLQQDGWVSRHVKGWYGRESDMDGTGVQRWTSFKALLLEKPSAKEAQSPILFPSWHLDTRLTDPCWSFDPSTVPLADWIPRQGKDSHDALTKLTDEINQKLGRQYAEGYEEAQLAVRLVDFLVAKSGCDAVRPATVAAILERPGKWEVLRRRLLNKWGEMWGEETVTRVARGILERLASGEEEEATWPFACAGQQAAMLLCATPGGASKAGSRL</sequence>
<comment type="subcellular location">
    <subcellularLocation>
        <location evidence="1">Mitochondrion</location>
    </subcellularLocation>
</comment>